<evidence type="ECO:0000256" key="1">
    <source>
        <dbReference type="ARBA" id="ARBA00008535"/>
    </source>
</evidence>
<dbReference type="Proteomes" id="UP000694888">
    <property type="component" value="Unplaced"/>
</dbReference>
<proteinExistence type="inferred from homology"/>
<keyword evidence="3" id="KW-0342">GTP-binding</keyword>
<name>A0ABM0JY80_APLCA</name>
<dbReference type="InterPro" id="IPR045058">
    <property type="entry name" value="GIMA/IAN/Toc"/>
</dbReference>
<evidence type="ECO:0000256" key="3">
    <source>
        <dbReference type="ARBA" id="ARBA00023134"/>
    </source>
</evidence>
<dbReference type="PROSITE" id="PS51720">
    <property type="entry name" value="G_AIG1"/>
    <property type="match status" value="1"/>
</dbReference>
<evidence type="ECO:0000256" key="2">
    <source>
        <dbReference type="ARBA" id="ARBA00022741"/>
    </source>
</evidence>
<protein>
    <submittedName>
        <fullName evidence="6">GTPase IMAP family member 7</fullName>
    </submittedName>
</protein>
<accession>A0ABM0JY80</accession>
<dbReference type="PANTHER" id="PTHR10903:SF184">
    <property type="entry name" value="GTP-BINDING PROTEIN A"/>
    <property type="match status" value="1"/>
</dbReference>
<dbReference type="GeneID" id="101853574"/>
<reference evidence="6" key="1">
    <citation type="submission" date="2025-08" db="UniProtKB">
        <authorList>
            <consortium name="RefSeq"/>
        </authorList>
    </citation>
    <scope>IDENTIFICATION</scope>
</reference>
<feature type="domain" description="AIG1-type G" evidence="4">
    <location>
        <begin position="9"/>
        <end position="222"/>
    </location>
</feature>
<gene>
    <name evidence="6" type="primary">LOC101853574</name>
</gene>
<dbReference type="Gene3D" id="3.40.50.300">
    <property type="entry name" value="P-loop containing nucleotide triphosphate hydrolases"/>
    <property type="match status" value="1"/>
</dbReference>
<dbReference type="RefSeq" id="XP_005104364.1">
    <property type="nucleotide sequence ID" value="XM_005104307.3"/>
</dbReference>
<comment type="similarity">
    <text evidence="1">Belongs to the TRAFAC class TrmE-Era-EngA-EngB-Septin-like GTPase superfamily. AIG1/Toc34/Toc159-like paraseptin GTPase family. IAN subfamily.</text>
</comment>
<sequence length="393" mass="43802">MAARQQRQAKEIDIILLGKTGNGKSSTGNAILGRSAFATSEDAESDTIFSQASYASFEDVCVKVVDCPGLCDTRVKRSVAAEKFVNAMGTAVTLCSDGFHALVLVLKFGNRYTEEEAYTVFMLRSVFGPDFIKRFCILVFTHGEQFELQNRVQNTSRSFMEWINKQQGGLKKLVEEVDYRCVLFFNLTKEKQEEQRLRLFSLVDSLGTENYRYTSETFSAAKREQEQLIAKRNAPAMRLKLQKQISLVQQDIDMARTKISGRKNTAGLDQDLQSILLKLSGLKGDIVAMDKGSGVLNTLGLTVVSMETTVKSQMALLKERRDAKEATLNLEKKLRDANDALSRTVGFKKDKKFISALGTVAKILMIPIQAARDAEDAIGEEEDQTADEGFYSV</sequence>
<dbReference type="Pfam" id="PF04548">
    <property type="entry name" value="AIG1"/>
    <property type="match status" value="1"/>
</dbReference>
<dbReference type="InterPro" id="IPR006703">
    <property type="entry name" value="G_AIG1"/>
</dbReference>
<dbReference type="PANTHER" id="PTHR10903">
    <property type="entry name" value="GTPASE, IMAP FAMILY MEMBER-RELATED"/>
    <property type="match status" value="1"/>
</dbReference>
<organism evidence="5 6">
    <name type="scientific">Aplysia californica</name>
    <name type="common">California sea hare</name>
    <dbReference type="NCBI Taxonomy" id="6500"/>
    <lineage>
        <taxon>Eukaryota</taxon>
        <taxon>Metazoa</taxon>
        <taxon>Spiralia</taxon>
        <taxon>Lophotrochozoa</taxon>
        <taxon>Mollusca</taxon>
        <taxon>Gastropoda</taxon>
        <taxon>Heterobranchia</taxon>
        <taxon>Euthyneura</taxon>
        <taxon>Tectipleura</taxon>
        <taxon>Aplysiida</taxon>
        <taxon>Aplysioidea</taxon>
        <taxon>Aplysiidae</taxon>
        <taxon>Aplysia</taxon>
    </lineage>
</organism>
<evidence type="ECO:0000259" key="4">
    <source>
        <dbReference type="PROSITE" id="PS51720"/>
    </source>
</evidence>
<dbReference type="SUPFAM" id="SSF52540">
    <property type="entry name" value="P-loop containing nucleoside triphosphate hydrolases"/>
    <property type="match status" value="1"/>
</dbReference>
<dbReference type="InterPro" id="IPR027417">
    <property type="entry name" value="P-loop_NTPase"/>
</dbReference>
<evidence type="ECO:0000313" key="6">
    <source>
        <dbReference type="RefSeq" id="XP_005104364.1"/>
    </source>
</evidence>
<evidence type="ECO:0000313" key="5">
    <source>
        <dbReference type="Proteomes" id="UP000694888"/>
    </source>
</evidence>
<keyword evidence="5" id="KW-1185">Reference proteome</keyword>
<keyword evidence="2" id="KW-0547">Nucleotide-binding</keyword>